<accession>A0A089RVV8</accession>
<evidence type="ECO:0000259" key="2">
    <source>
        <dbReference type="Pfam" id="PF12146"/>
    </source>
</evidence>
<evidence type="ECO:0000313" key="7">
    <source>
        <dbReference type="EMBL" id="OQQ90773.1"/>
    </source>
</evidence>
<dbReference type="RefSeq" id="WP_003707536.1">
    <property type="nucleotide sequence ID" value="NZ_CP007646.1"/>
</dbReference>
<dbReference type="AlphaFoldDB" id="A0A089RVV8"/>
<dbReference type="EMBL" id="NBEF01000017">
    <property type="protein sequence ID" value="OQQ90773.1"/>
    <property type="molecule type" value="Genomic_DNA"/>
</dbReference>
<reference evidence="12 13" key="3">
    <citation type="submission" date="2017-03" db="EMBL/GenBank/DDBJ databases">
        <title>Phylogenomics and comparative genomics of Lactobacillus salivarius, a mammalian gut commensal.</title>
        <authorList>
            <person name="Harris H.M."/>
        </authorList>
    </citation>
    <scope>NUCLEOTIDE SEQUENCE [LARGE SCALE GENOMIC DNA]</scope>
    <source>
        <strain evidence="7 12">JCM 1047</strain>
        <strain evidence="6 13">LMG 14477</strain>
    </source>
</reference>
<evidence type="ECO:0000313" key="6">
    <source>
        <dbReference type="EMBL" id="OQQ83748.1"/>
    </source>
</evidence>
<evidence type="ECO:0000313" key="4">
    <source>
        <dbReference type="EMBL" id="AOO73753.1"/>
    </source>
</evidence>
<dbReference type="Proteomes" id="UP000094723">
    <property type="component" value="Chromosome"/>
</dbReference>
<evidence type="ECO:0000313" key="14">
    <source>
        <dbReference type="Proteomes" id="UP000196255"/>
    </source>
</evidence>
<evidence type="ECO:0000313" key="8">
    <source>
        <dbReference type="EMBL" id="OUN18344.1"/>
    </source>
</evidence>
<reference evidence="14" key="4">
    <citation type="submission" date="2017-04" db="EMBL/GenBank/DDBJ databases">
        <title>Function of individual gut microbiota members based on whole genome sequencing of pure cultures obtained from chicken caecum.</title>
        <authorList>
            <person name="Medvecky M."/>
            <person name="Cejkova D."/>
            <person name="Polansky O."/>
            <person name="Karasova D."/>
            <person name="Kubasova T."/>
            <person name="Cizek A."/>
            <person name="Rychlik I."/>
        </authorList>
    </citation>
    <scope>NUCLEOTIDE SEQUENCE [LARGE SCALE GENOMIC DNA]</scope>
    <source>
        <strain evidence="14">An84</strain>
    </source>
</reference>
<organism evidence="3 10">
    <name type="scientific">Ligilactobacillus salivarius</name>
    <dbReference type="NCBI Taxonomy" id="1624"/>
    <lineage>
        <taxon>Bacteria</taxon>
        <taxon>Bacillati</taxon>
        <taxon>Bacillota</taxon>
        <taxon>Bacilli</taxon>
        <taxon>Lactobacillales</taxon>
        <taxon>Lactobacillaceae</taxon>
        <taxon>Ligilactobacillus</taxon>
    </lineage>
</organism>
<dbReference type="PANTHER" id="PTHR43358">
    <property type="entry name" value="ALPHA/BETA-HYDROLASE"/>
    <property type="match status" value="1"/>
</dbReference>
<sequence>MKKRKLIYSLIVGLVILILLGITGGSYYLVSYAFKPDLTVKSGPKGKVDKKLLADQNWLKKQNYQNWYEESATDNLKLRAIYLPAENKTNKTIIVAHGYKGEAMHMARYIRLFHNLGYNVLAPDDRASGQSQGKYITFGWPDRLDYVKWIKQVIAKKGSDSQIGLFGVSMGGATVMMVSGERLPKQVKAIVEDCGYSSIESELSEQLKQQFNLPKEPMITAARIMGTIRVGYDFGKGSSTKQLEKNKLPIFFIHGDSDTFVPTKMVYENYKATSAPKKLWVTKNTGHANSYNNHPKEYQKRVNEFFNKYLK</sequence>
<dbReference type="InterPro" id="IPR052920">
    <property type="entry name" value="DNA-binding_regulatory"/>
</dbReference>
<evidence type="ECO:0000313" key="11">
    <source>
        <dbReference type="Proteomes" id="UP000094723"/>
    </source>
</evidence>
<reference evidence="9" key="7">
    <citation type="submission" date="2023-04" db="EMBL/GenBank/DDBJ databases">
        <title>Four porcine-derived lactic acid bacteria strains analyses and their evaluation as potential probiotics based on genomics.</title>
        <authorList>
            <person name="Niu D."/>
        </authorList>
    </citation>
    <scope>NUCLEOTIDE SEQUENCE</scope>
    <source>
        <strain evidence="9">ZSA5</strain>
    </source>
</reference>
<reference evidence="8" key="5">
    <citation type="journal article" date="2018" name="BMC Genomics">
        <title>Whole genome sequencing and function prediction of 133 gut anaerobes isolated from chicken caecum in pure cultures.</title>
        <authorList>
            <person name="Medvecky M."/>
            <person name="Cejkova D."/>
            <person name="Polansky O."/>
            <person name="Karasova D."/>
            <person name="Kubasova T."/>
            <person name="Cizek A."/>
            <person name="Rychlik I."/>
        </authorList>
    </citation>
    <scope>NUCLEOTIDE SEQUENCE</scope>
    <source>
        <strain evidence="8">An84</strain>
    </source>
</reference>
<feature type="domain" description="Serine aminopeptidase S33" evidence="2">
    <location>
        <begin position="89"/>
        <end position="191"/>
    </location>
</feature>
<dbReference type="GO" id="GO:0016787">
    <property type="term" value="F:hydrolase activity"/>
    <property type="evidence" value="ECO:0007669"/>
    <property type="project" value="UniProtKB-KW"/>
</dbReference>
<dbReference type="EMBL" id="NFHF01000012">
    <property type="protein sequence ID" value="OUN18344.1"/>
    <property type="molecule type" value="Genomic_DNA"/>
</dbReference>
<dbReference type="EMBL" id="JARKHV010000001">
    <property type="protein sequence ID" value="MDF4185659.1"/>
    <property type="molecule type" value="Genomic_DNA"/>
</dbReference>
<dbReference type="Gene3D" id="3.40.50.1820">
    <property type="entry name" value="alpha/beta hydrolase"/>
    <property type="match status" value="1"/>
</dbReference>
<evidence type="ECO:0000313" key="3">
    <source>
        <dbReference type="EMBL" id="AIR10722.1"/>
    </source>
</evidence>
<dbReference type="SUPFAM" id="SSF53474">
    <property type="entry name" value="alpha/beta-Hydrolases"/>
    <property type="match status" value="1"/>
</dbReference>
<reference evidence="5" key="6">
    <citation type="submission" date="2023-02" db="EMBL/GenBank/DDBJ databases">
        <title>Draft Whole-Genome Sequences of competitive exclusion Lactobacillus salivarius strains for Poultry.</title>
        <authorList>
            <person name="Ma L.M."/>
            <person name="Lopez-Guerra N."/>
            <person name="Zhang G."/>
        </authorList>
    </citation>
    <scope>NUCLEOTIDE SEQUENCE</scope>
    <source>
        <strain evidence="5">Salm-9</strain>
    </source>
</reference>
<keyword evidence="3" id="KW-0378">Hydrolase</keyword>
<evidence type="ECO:0000313" key="5">
    <source>
        <dbReference type="EMBL" id="MDF4185659.1"/>
    </source>
</evidence>
<dbReference type="Pfam" id="PF12146">
    <property type="entry name" value="Hydrolase_4"/>
    <property type="match status" value="1"/>
</dbReference>
<keyword evidence="1" id="KW-0472">Membrane</keyword>
<dbReference type="Proteomes" id="UP000192575">
    <property type="component" value="Unassembled WGS sequence"/>
</dbReference>
<dbReference type="EMBL" id="CP007646">
    <property type="protein sequence ID" value="AIR10722.1"/>
    <property type="molecule type" value="Genomic_DNA"/>
</dbReference>
<gene>
    <name evidence="8" type="ORF">B5G36_06130</name>
    <name evidence="7" type="ORF">B6U56_05710</name>
    <name evidence="6" type="ORF">B6U60_05225</name>
    <name evidence="4" type="ORF">BHF65_05785</name>
    <name evidence="3" type="ORF">LSJ_1048c</name>
    <name evidence="5" type="ORF">PV940_01120</name>
    <name evidence="9" type="ORF">QFE45_05890</name>
</gene>
<dbReference type="InterPro" id="IPR029058">
    <property type="entry name" value="AB_hydrolase_fold"/>
</dbReference>
<dbReference type="InterPro" id="IPR022742">
    <property type="entry name" value="Hydrolase_4"/>
</dbReference>
<reference evidence="4 11" key="2">
    <citation type="submission" date="2016-09" db="EMBL/GenBank/DDBJ databases">
        <title>Complete Genome Sequence of Lactobacillus salivarius Jin.</title>
        <authorList>
            <person name="Jin N."/>
            <person name="Li C."/>
            <person name="Wang M."/>
            <person name="Ren D."/>
            <person name="Di Y."/>
            <person name="Pan R."/>
            <person name="Du S."/>
            <person name="Lu H."/>
            <person name="Li X."/>
            <person name="Tian M."/>
        </authorList>
    </citation>
    <scope>NUCLEOTIDE SEQUENCE [LARGE SCALE GENOMIC DNA]</scope>
    <source>
        <strain evidence="4 11">CICC 23174</strain>
    </source>
</reference>
<evidence type="ECO:0000313" key="10">
    <source>
        <dbReference type="Proteomes" id="UP000029488"/>
    </source>
</evidence>
<evidence type="ECO:0000313" key="13">
    <source>
        <dbReference type="Proteomes" id="UP000192638"/>
    </source>
</evidence>
<keyword evidence="1" id="KW-1133">Transmembrane helix</keyword>
<evidence type="ECO:0000256" key="1">
    <source>
        <dbReference type="SAM" id="Phobius"/>
    </source>
</evidence>
<evidence type="ECO:0000313" key="9">
    <source>
        <dbReference type="EMBL" id="WII27920.1"/>
    </source>
</evidence>
<dbReference type="Proteomes" id="UP000192638">
    <property type="component" value="Unassembled WGS sequence"/>
</dbReference>
<dbReference type="Proteomes" id="UP000029488">
    <property type="component" value="Chromosome"/>
</dbReference>
<dbReference type="Proteomes" id="UP001213566">
    <property type="component" value="Unassembled WGS sequence"/>
</dbReference>
<reference evidence="3 10" key="1">
    <citation type="journal article" date="2014" name="BMC Genomics">
        <title>Unusual genome complexity in Lactobacillus salivarius JCM1046.</title>
        <authorList>
            <person name="Raftis E.J."/>
            <person name="Forde B.M."/>
            <person name="Claesson M.J."/>
            <person name="O'Toole P.W."/>
        </authorList>
    </citation>
    <scope>NUCLEOTIDE SEQUENCE [LARGE SCALE GENOMIC DNA]</scope>
    <source>
        <strain evidence="3 10">JCM1046</strain>
    </source>
</reference>
<proteinExistence type="predicted"/>
<dbReference type="PANTHER" id="PTHR43358:SF4">
    <property type="entry name" value="ALPHA_BETA HYDROLASE FOLD-1 DOMAIN-CONTAINING PROTEIN"/>
    <property type="match status" value="1"/>
</dbReference>
<dbReference type="EMBL" id="NBEB01000051">
    <property type="protein sequence ID" value="OQQ83748.1"/>
    <property type="molecule type" value="Genomic_DNA"/>
</dbReference>
<feature type="transmembrane region" description="Helical" evidence="1">
    <location>
        <begin position="7"/>
        <end position="30"/>
    </location>
</feature>
<dbReference type="KEGG" id="lsj:LSJ_1048c"/>
<evidence type="ECO:0000313" key="12">
    <source>
        <dbReference type="Proteomes" id="UP000192575"/>
    </source>
</evidence>
<protein>
    <submittedName>
        <fullName evidence="4">Alpha/beta hydrolase</fullName>
    </submittedName>
    <submittedName>
        <fullName evidence="3">Cell surface hydrolase, membrane-bound</fullName>
    </submittedName>
</protein>
<keyword evidence="1" id="KW-0812">Transmembrane</keyword>
<name>A0A089RVV8_9LACO</name>
<dbReference type="EMBL" id="CP017107">
    <property type="protein sequence ID" value="AOO73753.1"/>
    <property type="molecule type" value="Genomic_DNA"/>
</dbReference>
<dbReference type="Proteomes" id="UP000196255">
    <property type="component" value="Unassembled WGS sequence"/>
</dbReference>
<dbReference type="Proteomes" id="UP001231316">
    <property type="component" value="Chromosome"/>
</dbReference>
<dbReference type="EMBL" id="CP123971">
    <property type="protein sequence ID" value="WII27920.1"/>
    <property type="molecule type" value="Genomic_DNA"/>
</dbReference>